<protein>
    <submittedName>
        <fullName evidence="5">Restriction endonuclease subunit S</fullName>
    </submittedName>
</protein>
<keyword evidence="3" id="KW-0238">DNA-binding</keyword>
<accession>A0AAW8UMG7</accession>
<evidence type="ECO:0000256" key="1">
    <source>
        <dbReference type="ARBA" id="ARBA00010923"/>
    </source>
</evidence>
<keyword evidence="5" id="KW-0378">Hydrolase</keyword>
<gene>
    <name evidence="5" type="ORF">P7I04_14560</name>
</gene>
<feature type="domain" description="Type I restriction modification DNA specificity" evidence="4">
    <location>
        <begin position="1"/>
        <end position="181"/>
    </location>
</feature>
<comment type="caution">
    <text evidence="5">The sequence shown here is derived from an EMBL/GenBank/DDBJ whole genome shotgun (WGS) entry which is preliminary data.</text>
</comment>
<dbReference type="Gene3D" id="3.90.220.20">
    <property type="entry name" value="DNA methylase specificity domains"/>
    <property type="match status" value="2"/>
</dbReference>
<dbReference type="RefSeq" id="WP_311955263.1">
    <property type="nucleotide sequence ID" value="NZ_JARQDL010000034.1"/>
</dbReference>
<comment type="similarity">
    <text evidence="1">Belongs to the type-I restriction system S methylase family.</text>
</comment>
<feature type="domain" description="Type I restriction modification DNA specificity" evidence="4">
    <location>
        <begin position="203"/>
        <end position="353"/>
    </location>
</feature>
<reference evidence="5" key="1">
    <citation type="submission" date="2023-03" db="EMBL/GenBank/DDBJ databases">
        <authorList>
            <person name="Shen W."/>
            <person name="Cai J."/>
        </authorList>
    </citation>
    <scope>NUCLEOTIDE SEQUENCE</scope>
    <source>
        <strain evidence="5">Y37</strain>
    </source>
</reference>
<dbReference type="SUPFAM" id="SSF116734">
    <property type="entry name" value="DNA methylase specificity domain"/>
    <property type="match status" value="2"/>
</dbReference>
<keyword evidence="5" id="KW-0255">Endonuclease</keyword>
<evidence type="ECO:0000256" key="3">
    <source>
        <dbReference type="ARBA" id="ARBA00023125"/>
    </source>
</evidence>
<evidence type="ECO:0000313" key="5">
    <source>
        <dbReference type="EMBL" id="MDT2947222.1"/>
    </source>
</evidence>
<dbReference type="InterPro" id="IPR052021">
    <property type="entry name" value="Type-I_RS_S_subunit"/>
</dbReference>
<dbReference type="GO" id="GO:0009307">
    <property type="term" value="P:DNA restriction-modification system"/>
    <property type="evidence" value="ECO:0007669"/>
    <property type="project" value="UniProtKB-KW"/>
</dbReference>
<dbReference type="Pfam" id="PF01420">
    <property type="entry name" value="Methylase_S"/>
    <property type="match status" value="2"/>
</dbReference>
<dbReference type="GO" id="GO:0004519">
    <property type="term" value="F:endonuclease activity"/>
    <property type="evidence" value="ECO:0007669"/>
    <property type="project" value="UniProtKB-KW"/>
</dbReference>
<dbReference type="Proteomes" id="UP001250218">
    <property type="component" value="Unassembled WGS sequence"/>
</dbReference>
<dbReference type="EMBL" id="JARQDL010000034">
    <property type="protein sequence ID" value="MDT2947222.1"/>
    <property type="molecule type" value="Genomic_DNA"/>
</dbReference>
<dbReference type="GO" id="GO:0003677">
    <property type="term" value="F:DNA binding"/>
    <property type="evidence" value="ECO:0007669"/>
    <property type="project" value="UniProtKB-KW"/>
</dbReference>
<dbReference type="InterPro" id="IPR044946">
    <property type="entry name" value="Restrct_endonuc_typeI_TRD_sf"/>
</dbReference>
<evidence type="ECO:0000256" key="2">
    <source>
        <dbReference type="ARBA" id="ARBA00022747"/>
    </source>
</evidence>
<proteinExistence type="inferred from homology"/>
<keyword evidence="5" id="KW-0540">Nuclease</keyword>
<dbReference type="CDD" id="cd17262">
    <property type="entry name" value="RMtype1_S_Aco12261I-TRD2-CR2"/>
    <property type="match status" value="1"/>
</dbReference>
<sequence length="379" mass="43670">MEKFKMLPLSEIAELVIDYRGKTPKKLGGDWSVQGYRAISAKNVKTRQIVQSDSIRYLDESLYRKWMKEEIKRGDILITSEAPFGQLFYWDSDEKIVLSQRLFALRCKKEFYSPYIFHYMTSDAFQSDMECRATGTTVTGLRQPELLKCRISVPSFEKQKIIADTLSTIDAKIENNKRINHHLVELARSFWQERFSSKQPNGKLGDIIELFDSKRVPLSANQREKMDKTYPYYGATSLMDYVDDYLFDGTYLLLGEDGTVIDKEGYPILQYVWGKFWVNNHAHIMVGKNGFTVESLFVLLKNTCVSSIVTGAVQLKINQANLKSVDVYIPQKEELDNFNSTIEPIFDQLRNLYDEIKSLTTLRDALLPKLMSGEISVAD</sequence>
<evidence type="ECO:0000259" key="4">
    <source>
        <dbReference type="Pfam" id="PF01420"/>
    </source>
</evidence>
<dbReference type="AlphaFoldDB" id="A0AAW8UMG7"/>
<name>A0AAW8UMG7_9LACT</name>
<dbReference type="InterPro" id="IPR000055">
    <property type="entry name" value="Restrct_endonuc_typeI_TRD"/>
</dbReference>
<dbReference type="PANTHER" id="PTHR30408:SF12">
    <property type="entry name" value="TYPE I RESTRICTION ENZYME MJAVIII SPECIFICITY SUBUNIT"/>
    <property type="match status" value="1"/>
</dbReference>
<dbReference type="PANTHER" id="PTHR30408">
    <property type="entry name" value="TYPE-1 RESTRICTION ENZYME ECOKI SPECIFICITY PROTEIN"/>
    <property type="match status" value="1"/>
</dbReference>
<organism evidence="5 6">
    <name type="scientific">Lactococcus lactis</name>
    <dbReference type="NCBI Taxonomy" id="1358"/>
    <lineage>
        <taxon>Bacteria</taxon>
        <taxon>Bacillati</taxon>
        <taxon>Bacillota</taxon>
        <taxon>Bacilli</taxon>
        <taxon>Lactobacillales</taxon>
        <taxon>Streptococcaceae</taxon>
        <taxon>Lactococcus</taxon>
    </lineage>
</organism>
<evidence type="ECO:0000313" key="6">
    <source>
        <dbReference type="Proteomes" id="UP001250218"/>
    </source>
</evidence>
<keyword evidence="2" id="KW-0680">Restriction system</keyword>